<organism evidence="2 3">
    <name type="scientific">Mycena venus</name>
    <dbReference type="NCBI Taxonomy" id="2733690"/>
    <lineage>
        <taxon>Eukaryota</taxon>
        <taxon>Fungi</taxon>
        <taxon>Dikarya</taxon>
        <taxon>Basidiomycota</taxon>
        <taxon>Agaricomycotina</taxon>
        <taxon>Agaricomycetes</taxon>
        <taxon>Agaricomycetidae</taxon>
        <taxon>Agaricales</taxon>
        <taxon>Marasmiineae</taxon>
        <taxon>Mycenaceae</taxon>
        <taxon>Mycena</taxon>
    </lineage>
</organism>
<gene>
    <name evidence="2" type="ORF">MVEN_00118900</name>
</gene>
<accession>A0A8H6Z584</accession>
<dbReference type="Proteomes" id="UP000620124">
    <property type="component" value="Unassembled WGS sequence"/>
</dbReference>
<name>A0A8H6Z584_9AGAR</name>
<proteinExistence type="predicted"/>
<evidence type="ECO:0000256" key="1">
    <source>
        <dbReference type="SAM" id="Phobius"/>
    </source>
</evidence>
<protein>
    <submittedName>
        <fullName evidence="2">Uncharacterized protein</fullName>
    </submittedName>
</protein>
<reference evidence="2" key="1">
    <citation type="submission" date="2020-05" db="EMBL/GenBank/DDBJ databases">
        <title>Mycena genomes resolve the evolution of fungal bioluminescence.</title>
        <authorList>
            <person name="Tsai I.J."/>
        </authorList>
    </citation>
    <scope>NUCLEOTIDE SEQUENCE</scope>
    <source>
        <strain evidence="2">CCC161011</strain>
    </source>
</reference>
<dbReference type="OrthoDB" id="3002483at2759"/>
<keyword evidence="3" id="KW-1185">Reference proteome</keyword>
<comment type="caution">
    <text evidence="2">The sequence shown here is derived from an EMBL/GenBank/DDBJ whole genome shotgun (WGS) entry which is preliminary data.</text>
</comment>
<dbReference type="EMBL" id="JACAZI010000001">
    <property type="protein sequence ID" value="KAF7372563.1"/>
    <property type="molecule type" value="Genomic_DNA"/>
</dbReference>
<keyword evidence="1" id="KW-1133">Transmembrane helix</keyword>
<keyword evidence="1" id="KW-0812">Transmembrane</keyword>
<evidence type="ECO:0000313" key="3">
    <source>
        <dbReference type="Proteomes" id="UP000620124"/>
    </source>
</evidence>
<keyword evidence="1" id="KW-0472">Membrane</keyword>
<feature type="transmembrane region" description="Helical" evidence="1">
    <location>
        <begin position="12"/>
        <end position="39"/>
    </location>
</feature>
<evidence type="ECO:0000313" key="2">
    <source>
        <dbReference type="EMBL" id="KAF7372563.1"/>
    </source>
</evidence>
<dbReference type="AlphaFoldDB" id="A0A8H6Z584"/>
<sequence>MCDASNTLSSSILIWTLPFIPSNIFPYIALAVVTFSLLVDKAHYNRPSARLGRLDNSITIVGDTLIRAKIKCTRERFALAESETRLLRAKLWTSKIHTHVLEMHDMSWTLYLRNIPSMCKSLAICERELRELENSILLLIEAAHQHKLAQDINESREVVDGVFPGCACPARVHCGTSGSECEV</sequence>